<proteinExistence type="inferred from homology"/>
<name>A0ABQ2B0B8_9MICO</name>
<dbReference type="SUPFAM" id="SSF53850">
    <property type="entry name" value="Periplasmic binding protein-like II"/>
    <property type="match status" value="1"/>
</dbReference>
<reference evidence="6" key="1">
    <citation type="journal article" date="2019" name="Int. J. Syst. Evol. Microbiol.">
        <title>The Global Catalogue of Microorganisms (GCM) 10K type strain sequencing project: providing services to taxonomists for standard genome sequencing and annotation.</title>
        <authorList>
            <consortium name="The Broad Institute Genomics Platform"/>
            <consortium name="The Broad Institute Genome Sequencing Center for Infectious Disease"/>
            <person name="Wu L."/>
            <person name="Ma J."/>
        </authorList>
    </citation>
    <scope>NUCLEOTIDE SEQUENCE [LARGE SCALE GENOMIC DNA]</scope>
    <source>
        <strain evidence="6">CCM 8653</strain>
    </source>
</reference>
<dbReference type="PANTHER" id="PTHR43649:SF31">
    <property type="entry name" value="SN-GLYCEROL-3-PHOSPHATE-BINDING PERIPLASMIC PROTEIN UGPB"/>
    <property type="match status" value="1"/>
</dbReference>
<dbReference type="CDD" id="cd13585">
    <property type="entry name" value="PBP2_TMBP_like"/>
    <property type="match status" value="1"/>
</dbReference>
<evidence type="ECO:0000313" key="6">
    <source>
        <dbReference type="Proteomes" id="UP000632535"/>
    </source>
</evidence>
<dbReference type="Gene3D" id="3.40.190.10">
    <property type="entry name" value="Periplasmic binding protein-like II"/>
    <property type="match status" value="1"/>
</dbReference>
<organism evidence="5 6">
    <name type="scientific">Isoptericola cucumis</name>
    <dbReference type="NCBI Taxonomy" id="1776856"/>
    <lineage>
        <taxon>Bacteria</taxon>
        <taxon>Bacillati</taxon>
        <taxon>Actinomycetota</taxon>
        <taxon>Actinomycetes</taxon>
        <taxon>Micrococcales</taxon>
        <taxon>Promicromonosporaceae</taxon>
        <taxon>Isoptericola</taxon>
    </lineage>
</organism>
<protein>
    <submittedName>
        <fullName evidence="5">ABC transporter substrate-binding protein</fullName>
    </submittedName>
</protein>
<dbReference type="PROSITE" id="PS51257">
    <property type="entry name" value="PROKAR_LIPOPROTEIN"/>
    <property type="match status" value="1"/>
</dbReference>
<dbReference type="PANTHER" id="PTHR43649">
    <property type="entry name" value="ARABINOSE-BINDING PROTEIN-RELATED"/>
    <property type="match status" value="1"/>
</dbReference>
<sequence length="441" mass="47070">MELTRRQLLALLGAGATTAATGVGLAGCARDVTAVDVGAPGFGEGASGTVEMWCRSDTVNGVQAVVDAFHAAQDRITVRLTPIQNGQYVTKVATAIRGGRVPDVIDIDDIYSTMFAFRDVFTDLTPLVEDLALGDALSPGHLALATKDGRHHGVPFLGDFSVLFCNTELFDRAGLDVDEHTASFDGLLEAARAIAALDDDTYGWSFPGNASGALGFTVQPHVWAAGTDLIAGEVGDQRGNVAGNDAVRRTLDLERTLWAEQLVPPGCFSDDGSRWSADYVAGRLGMFPSGYGVVAPNASPELLERSRVVLLPGPDGGRAFFDGGDNLCMPEGGKNPQAATELIRFAVALEQQARMPDGFYSPIRSDVVTPEFRAEHPLVTPPLTTLGSGYAPTTLAYNLIYNQQDGPWLRMFRRAVFDGEVDAAMDEAQTTYDRILRQAQA</sequence>
<dbReference type="Proteomes" id="UP000632535">
    <property type="component" value="Unassembled WGS sequence"/>
</dbReference>
<accession>A0ABQ2B0B8</accession>
<dbReference type="PROSITE" id="PS51318">
    <property type="entry name" value="TAT"/>
    <property type="match status" value="1"/>
</dbReference>
<comment type="subcellular location">
    <subcellularLocation>
        <location evidence="1">Cell envelope</location>
    </subcellularLocation>
</comment>
<dbReference type="EMBL" id="BMDG01000001">
    <property type="protein sequence ID" value="GGI04768.1"/>
    <property type="molecule type" value="Genomic_DNA"/>
</dbReference>
<dbReference type="InterPro" id="IPR006311">
    <property type="entry name" value="TAT_signal"/>
</dbReference>
<dbReference type="RefSeq" id="WP_188521853.1">
    <property type="nucleotide sequence ID" value="NZ_BMDG01000001.1"/>
</dbReference>
<dbReference type="Pfam" id="PF01547">
    <property type="entry name" value="SBP_bac_1"/>
    <property type="match status" value="1"/>
</dbReference>
<keyword evidence="4" id="KW-0732">Signal</keyword>
<keyword evidence="6" id="KW-1185">Reference proteome</keyword>
<keyword evidence="3" id="KW-0813">Transport</keyword>
<dbReference type="InterPro" id="IPR050490">
    <property type="entry name" value="Bact_solute-bd_prot1"/>
</dbReference>
<dbReference type="InterPro" id="IPR006059">
    <property type="entry name" value="SBP"/>
</dbReference>
<comment type="caution">
    <text evidence="5">The sequence shown here is derived from an EMBL/GenBank/DDBJ whole genome shotgun (WGS) entry which is preliminary data.</text>
</comment>
<evidence type="ECO:0000256" key="2">
    <source>
        <dbReference type="ARBA" id="ARBA00008520"/>
    </source>
</evidence>
<comment type="similarity">
    <text evidence="2">Belongs to the bacterial solute-binding protein 1 family.</text>
</comment>
<evidence type="ECO:0000256" key="1">
    <source>
        <dbReference type="ARBA" id="ARBA00004196"/>
    </source>
</evidence>
<evidence type="ECO:0000256" key="3">
    <source>
        <dbReference type="ARBA" id="ARBA00022448"/>
    </source>
</evidence>
<gene>
    <name evidence="5" type="ORF">GCM10007368_02810</name>
</gene>
<evidence type="ECO:0000256" key="4">
    <source>
        <dbReference type="ARBA" id="ARBA00022729"/>
    </source>
</evidence>
<evidence type="ECO:0000313" key="5">
    <source>
        <dbReference type="EMBL" id="GGI04768.1"/>
    </source>
</evidence>